<keyword evidence="3" id="KW-1185">Reference proteome</keyword>
<accession>A0A8J6DXM6</accession>
<dbReference type="OrthoDB" id="185175at2759"/>
<sequence length="107" mass="12648">MLIRQGMMWKQGKIVKNWKHRYFVLLKTSTPGLELRYFHRPESSLPKGVVKITKYTCTLTMGVHGNRRYLEVRVPGRTYYMHSTSSSELEGWYNDLRQAITDLPGRR</sequence>
<dbReference type="EMBL" id="JAHDYR010000064">
    <property type="protein sequence ID" value="KAG9390504.1"/>
    <property type="molecule type" value="Genomic_DNA"/>
</dbReference>
<comment type="caution">
    <text evidence="2">The sequence shown here is derived from an EMBL/GenBank/DDBJ whole genome shotgun (WGS) entry which is preliminary data.</text>
</comment>
<dbReference type="AlphaFoldDB" id="A0A8J6DXM6"/>
<protein>
    <submittedName>
        <fullName evidence="2">PH domain</fullName>
    </submittedName>
</protein>
<feature type="domain" description="PH" evidence="1">
    <location>
        <begin position="1"/>
        <end position="101"/>
    </location>
</feature>
<organism evidence="2 3">
    <name type="scientific">Carpediemonas membranifera</name>
    <dbReference type="NCBI Taxonomy" id="201153"/>
    <lineage>
        <taxon>Eukaryota</taxon>
        <taxon>Metamonada</taxon>
        <taxon>Carpediemonas-like organisms</taxon>
        <taxon>Carpediemonas</taxon>
    </lineage>
</organism>
<name>A0A8J6DXM6_9EUKA</name>
<dbReference type="InterPro" id="IPR051707">
    <property type="entry name" value="PI-Interact_SigTrans_Reg"/>
</dbReference>
<gene>
    <name evidence="2" type="ORF">J8273_7855</name>
</gene>
<dbReference type="PANTHER" id="PTHR14336:SF8">
    <property type="entry name" value="PROTEIN OPY1"/>
    <property type="match status" value="1"/>
</dbReference>
<evidence type="ECO:0000313" key="3">
    <source>
        <dbReference type="Proteomes" id="UP000717585"/>
    </source>
</evidence>
<dbReference type="Proteomes" id="UP000717585">
    <property type="component" value="Unassembled WGS sequence"/>
</dbReference>
<reference evidence="2" key="1">
    <citation type="submission" date="2021-05" db="EMBL/GenBank/DDBJ databases">
        <title>A free-living protist that lacks canonical eukaryotic 1 DNA replication and segregation systems.</title>
        <authorList>
            <person name="Salas-Leiva D.E."/>
            <person name="Tromer E.C."/>
            <person name="Curtis B.A."/>
            <person name="Jerlstrom-Hultqvist J."/>
            <person name="Kolisko M."/>
            <person name="Yi Z."/>
            <person name="Salas-Leiva J.S."/>
            <person name="Gallot-Lavallee L."/>
            <person name="Kops G.J.P.L."/>
            <person name="Archibald J.M."/>
            <person name="Simpson A.G.B."/>
            <person name="Roger A.J."/>
        </authorList>
    </citation>
    <scope>NUCLEOTIDE SEQUENCE</scope>
    <source>
        <strain evidence="2">BICM</strain>
    </source>
</reference>
<dbReference type="SMART" id="SM00233">
    <property type="entry name" value="PH"/>
    <property type="match status" value="1"/>
</dbReference>
<dbReference type="InterPro" id="IPR011993">
    <property type="entry name" value="PH-like_dom_sf"/>
</dbReference>
<dbReference type="Gene3D" id="2.30.29.30">
    <property type="entry name" value="Pleckstrin-homology domain (PH domain)/Phosphotyrosine-binding domain (PTB)"/>
    <property type="match status" value="1"/>
</dbReference>
<dbReference type="PANTHER" id="PTHR14336">
    <property type="entry name" value="TANDEM PH DOMAIN CONTAINING PROTEIN"/>
    <property type="match status" value="1"/>
</dbReference>
<proteinExistence type="predicted"/>
<dbReference type="SUPFAM" id="SSF50729">
    <property type="entry name" value="PH domain-like"/>
    <property type="match status" value="1"/>
</dbReference>
<dbReference type="InterPro" id="IPR001849">
    <property type="entry name" value="PH_domain"/>
</dbReference>
<evidence type="ECO:0000313" key="2">
    <source>
        <dbReference type="EMBL" id="KAG9390504.1"/>
    </source>
</evidence>
<evidence type="ECO:0000259" key="1">
    <source>
        <dbReference type="PROSITE" id="PS50003"/>
    </source>
</evidence>
<dbReference type="Pfam" id="PF00169">
    <property type="entry name" value="PH"/>
    <property type="match status" value="1"/>
</dbReference>
<dbReference type="PROSITE" id="PS50003">
    <property type="entry name" value="PH_DOMAIN"/>
    <property type="match status" value="1"/>
</dbReference>